<feature type="domain" description="Peptidoglycan binding-like" evidence="3">
    <location>
        <begin position="369"/>
        <end position="421"/>
    </location>
</feature>
<dbReference type="SUPFAM" id="SSF47090">
    <property type="entry name" value="PGBD-like"/>
    <property type="match status" value="1"/>
</dbReference>
<dbReference type="EMBL" id="QEQK01000001">
    <property type="protein sequence ID" value="PWN57847.1"/>
    <property type="molecule type" value="Genomic_DNA"/>
</dbReference>
<keyword evidence="5" id="KW-1185">Reference proteome</keyword>
<dbReference type="RefSeq" id="WP_109718705.1">
    <property type="nucleotide sequence ID" value="NZ_QEQK01000001.1"/>
</dbReference>
<dbReference type="OrthoDB" id="7622008at2"/>
<feature type="compositionally biased region" description="Low complexity" evidence="1">
    <location>
        <begin position="64"/>
        <end position="74"/>
    </location>
</feature>
<evidence type="ECO:0000313" key="4">
    <source>
        <dbReference type="EMBL" id="PWN57847.1"/>
    </source>
</evidence>
<dbReference type="Gene3D" id="1.10.101.10">
    <property type="entry name" value="PGBD-like superfamily/PGBD"/>
    <property type="match status" value="1"/>
</dbReference>
<evidence type="ECO:0000256" key="1">
    <source>
        <dbReference type="SAM" id="MobiDB-lite"/>
    </source>
</evidence>
<sequence length="424" mass="46757">MNRNVRLAGAVLCAAAMVGCASNPFAAAPSDDADVAALERELAKERAANRSLSAELDQARRRPAATPQPVQAQPSNNRDLELERELAAQRARNEALAQELEAQRRAQAAQAETARRLAEQPPIPTPPPAQNASLGDGMMPPNPKPGECYARVVTPPSYEERTERVLVKPAGEEVEVIPARYEWAEQRVLVKEAGEKIVEVSPPVYTTVEERILVKPATEKVETIPAVYKTVTERQLVRPAYTTWKKGRGPIEKLDEATGEILCLVEVPAEYKDVEKRVLVTPATTRKITVPAEYTTVRKKVLSRPAEVKKVTTPAEYETVRVRRLVEPAREVRKTIPAEYETVTKSVKVGESRVAWRSILCETNTTPDVVRKLQAALQQRGYEPGPIDGRIGQQTMAAVGRFQRDNGLSSGGLTMETIRRLGVL</sequence>
<feature type="chain" id="PRO_5016594944" description="Peptidoglycan binding-like domain-containing protein" evidence="2">
    <location>
        <begin position="28"/>
        <end position="424"/>
    </location>
</feature>
<comment type="caution">
    <text evidence="4">The sequence shown here is derived from an EMBL/GenBank/DDBJ whole genome shotgun (WGS) entry which is preliminary data.</text>
</comment>
<evidence type="ECO:0000259" key="3">
    <source>
        <dbReference type="Pfam" id="PF01471"/>
    </source>
</evidence>
<dbReference type="AlphaFoldDB" id="A0A363UQQ8"/>
<name>A0A363UQQ8_9GAMM</name>
<keyword evidence="2" id="KW-0732">Signal</keyword>
<reference evidence="4 5" key="1">
    <citation type="submission" date="2018-05" db="EMBL/GenBank/DDBJ databases">
        <title>Abyssibacter profundi OUC007T gen. nov., sp. nov, a marine bacterium isolated from seawater of the Mariana Trench.</title>
        <authorList>
            <person name="Zhou S."/>
        </authorList>
    </citation>
    <scope>NUCLEOTIDE SEQUENCE [LARGE SCALE GENOMIC DNA]</scope>
    <source>
        <strain evidence="4 5">OUC007</strain>
    </source>
</reference>
<feature type="compositionally biased region" description="Low complexity" evidence="1">
    <location>
        <begin position="100"/>
        <end position="112"/>
    </location>
</feature>
<feature type="signal peptide" evidence="2">
    <location>
        <begin position="1"/>
        <end position="27"/>
    </location>
</feature>
<dbReference type="InterPro" id="IPR036365">
    <property type="entry name" value="PGBD-like_sf"/>
</dbReference>
<accession>A0A363UQQ8</accession>
<evidence type="ECO:0000313" key="5">
    <source>
        <dbReference type="Proteomes" id="UP000251800"/>
    </source>
</evidence>
<feature type="region of interest" description="Disordered" evidence="1">
    <location>
        <begin position="46"/>
        <end position="78"/>
    </location>
</feature>
<dbReference type="InterPro" id="IPR002477">
    <property type="entry name" value="Peptidoglycan-bd-like"/>
</dbReference>
<dbReference type="InterPro" id="IPR036366">
    <property type="entry name" value="PGBDSf"/>
</dbReference>
<dbReference type="Pfam" id="PF01471">
    <property type="entry name" value="PG_binding_1"/>
    <property type="match status" value="1"/>
</dbReference>
<dbReference type="Proteomes" id="UP000251800">
    <property type="component" value="Unassembled WGS sequence"/>
</dbReference>
<gene>
    <name evidence="4" type="ORF">DEH80_01540</name>
</gene>
<dbReference type="PROSITE" id="PS51257">
    <property type="entry name" value="PROKAR_LIPOPROTEIN"/>
    <property type="match status" value="1"/>
</dbReference>
<protein>
    <recommendedName>
        <fullName evidence="3">Peptidoglycan binding-like domain-containing protein</fullName>
    </recommendedName>
</protein>
<evidence type="ECO:0000256" key="2">
    <source>
        <dbReference type="SAM" id="SignalP"/>
    </source>
</evidence>
<organism evidence="4 5">
    <name type="scientific">Abyssibacter profundi</name>
    <dbReference type="NCBI Taxonomy" id="2182787"/>
    <lineage>
        <taxon>Bacteria</taxon>
        <taxon>Pseudomonadati</taxon>
        <taxon>Pseudomonadota</taxon>
        <taxon>Gammaproteobacteria</taxon>
        <taxon>Chromatiales</taxon>
        <taxon>Oceanococcaceae</taxon>
        <taxon>Abyssibacter</taxon>
    </lineage>
</organism>
<proteinExistence type="predicted"/>
<feature type="region of interest" description="Disordered" evidence="1">
    <location>
        <begin position="100"/>
        <end position="141"/>
    </location>
</feature>